<evidence type="ECO:0000256" key="1">
    <source>
        <dbReference type="SAM" id="MobiDB-lite"/>
    </source>
</evidence>
<keyword evidence="2" id="KW-1133">Transmembrane helix</keyword>
<sequence>MQAITSTWILPASRDTVGGMEKTGDVAARVLLGITAFSHAAGGFAYALSQPRGFPVPSAAFFEHQVLGPLIVVLALVLGFALVTRREKLAAAGTAVLAGFWFIAAGFGLFTGTTSYARLLVLPFAGAFVLAALAHRMHRRVVPVAIPALAGALIGAGFWASAHAPRASTSPSNHSPKAGPLPEGEPALQKGGLRARVDGTSIVVDAGIHRAQIVPSFDYDAVADGCGLTVLDFRSARPPAFQAGSDGDRIMFAAENTDFEVFGVVEIQGASTVRIEVSTTVRRELCAHLGSIVTIRLSQLRGSADGTQHQDASINGIPWPSGSAGEPAHFVAYRGDELGFFQATSDEKGPFIQLGKIDEPVITANGFRIRVPSWKDQASREPSPTAGWGISQGAIEHYGEWFSWEIAATSIGRGWHTVRTAPGTYMTTILVEKL</sequence>
<keyword evidence="2" id="KW-0472">Membrane</keyword>
<dbReference type="AlphaFoldDB" id="A0A9X4AW08"/>
<protein>
    <submittedName>
        <fullName evidence="3">Uncharacterized protein</fullName>
    </submittedName>
</protein>
<evidence type="ECO:0000313" key="3">
    <source>
        <dbReference type="EMBL" id="MDC3986256.1"/>
    </source>
</evidence>
<feature type="transmembrane region" description="Helical" evidence="2">
    <location>
        <begin position="141"/>
        <end position="162"/>
    </location>
</feature>
<feature type="region of interest" description="Disordered" evidence="1">
    <location>
        <begin position="167"/>
        <end position="190"/>
    </location>
</feature>
<organism evidence="3 4">
    <name type="scientific">Polyangium jinanense</name>
    <dbReference type="NCBI Taxonomy" id="2829994"/>
    <lineage>
        <taxon>Bacteria</taxon>
        <taxon>Pseudomonadati</taxon>
        <taxon>Myxococcota</taxon>
        <taxon>Polyangia</taxon>
        <taxon>Polyangiales</taxon>
        <taxon>Polyangiaceae</taxon>
        <taxon>Polyangium</taxon>
    </lineage>
</organism>
<gene>
    <name evidence="3" type="ORF">KEG57_37605</name>
</gene>
<feature type="transmembrane region" description="Helical" evidence="2">
    <location>
        <begin position="26"/>
        <end position="46"/>
    </location>
</feature>
<reference evidence="3 4" key="1">
    <citation type="submission" date="2021-04" db="EMBL/GenBank/DDBJ databases">
        <title>Genome analysis of Polyangium sp.</title>
        <authorList>
            <person name="Li Y."/>
            <person name="Wang J."/>
        </authorList>
    </citation>
    <scope>NUCLEOTIDE SEQUENCE [LARGE SCALE GENOMIC DNA]</scope>
    <source>
        <strain evidence="3 4">SDU14</strain>
    </source>
</reference>
<dbReference type="RefSeq" id="WP_272425435.1">
    <property type="nucleotide sequence ID" value="NZ_JAGTJJ010000037.1"/>
</dbReference>
<keyword evidence="4" id="KW-1185">Reference proteome</keyword>
<evidence type="ECO:0000313" key="4">
    <source>
        <dbReference type="Proteomes" id="UP001151081"/>
    </source>
</evidence>
<proteinExistence type="predicted"/>
<comment type="caution">
    <text evidence="3">The sequence shown here is derived from an EMBL/GenBank/DDBJ whole genome shotgun (WGS) entry which is preliminary data.</text>
</comment>
<name>A0A9X4AW08_9BACT</name>
<keyword evidence="2" id="KW-0812">Transmembrane</keyword>
<feature type="transmembrane region" description="Helical" evidence="2">
    <location>
        <begin position="66"/>
        <end position="83"/>
    </location>
</feature>
<feature type="transmembrane region" description="Helical" evidence="2">
    <location>
        <begin position="116"/>
        <end position="134"/>
    </location>
</feature>
<dbReference type="Proteomes" id="UP001151081">
    <property type="component" value="Unassembled WGS sequence"/>
</dbReference>
<evidence type="ECO:0000256" key="2">
    <source>
        <dbReference type="SAM" id="Phobius"/>
    </source>
</evidence>
<feature type="transmembrane region" description="Helical" evidence="2">
    <location>
        <begin position="90"/>
        <end position="110"/>
    </location>
</feature>
<accession>A0A9X4AW08</accession>
<dbReference type="EMBL" id="JAGTJJ010000037">
    <property type="protein sequence ID" value="MDC3986256.1"/>
    <property type="molecule type" value="Genomic_DNA"/>
</dbReference>